<dbReference type="AlphaFoldDB" id="A0A8T0S1L9"/>
<evidence type="ECO:0000256" key="1">
    <source>
        <dbReference type="SAM" id="Phobius"/>
    </source>
</evidence>
<sequence>MRDNGRGGLILVVAIFLFVLFGRFILPTEGYRQLLETNGTRRSYPTNLTSAHSNATVANVVPLDGRKLVLKFCTRYLGCDHGESCYCCQGQYCYASRKECQANCPACAPTCPLQSSPTTAKDLAINATNS</sequence>
<protein>
    <submittedName>
        <fullName evidence="2">Uncharacterized protein</fullName>
    </submittedName>
</protein>
<name>A0A8T0S1L9_PANVG</name>
<comment type="caution">
    <text evidence="2">The sequence shown here is derived from an EMBL/GenBank/DDBJ whole genome shotgun (WGS) entry which is preliminary data.</text>
</comment>
<keyword evidence="1" id="KW-0812">Transmembrane</keyword>
<evidence type="ECO:0000313" key="3">
    <source>
        <dbReference type="Proteomes" id="UP000823388"/>
    </source>
</evidence>
<dbReference type="EMBL" id="CM029046">
    <property type="protein sequence ID" value="KAG2590958.1"/>
    <property type="molecule type" value="Genomic_DNA"/>
</dbReference>
<keyword evidence="3" id="KW-1185">Reference proteome</keyword>
<evidence type="ECO:0000313" key="2">
    <source>
        <dbReference type="EMBL" id="KAG2590958.1"/>
    </source>
</evidence>
<keyword evidence="1" id="KW-0472">Membrane</keyword>
<organism evidence="2 3">
    <name type="scientific">Panicum virgatum</name>
    <name type="common">Blackwell switchgrass</name>
    <dbReference type="NCBI Taxonomy" id="38727"/>
    <lineage>
        <taxon>Eukaryota</taxon>
        <taxon>Viridiplantae</taxon>
        <taxon>Streptophyta</taxon>
        <taxon>Embryophyta</taxon>
        <taxon>Tracheophyta</taxon>
        <taxon>Spermatophyta</taxon>
        <taxon>Magnoliopsida</taxon>
        <taxon>Liliopsida</taxon>
        <taxon>Poales</taxon>
        <taxon>Poaceae</taxon>
        <taxon>PACMAD clade</taxon>
        <taxon>Panicoideae</taxon>
        <taxon>Panicodae</taxon>
        <taxon>Paniceae</taxon>
        <taxon>Panicinae</taxon>
        <taxon>Panicum</taxon>
        <taxon>Panicum sect. Hiantes</taxon>
    </lineage>
</organism>
<gene>
    <name evidence="2" type="ORF">PVAP13_5NG453000</name>
</gene>
<keyword evidence="1" id="KW-1133">Transmembrane helix</keyword>
<feature type="transmembrane region" description="Helical" evidence="1">
    <location>
        <begin position="6"/>
        <end position="26"/>
    </location>
</feature>
<reference evidence="2" key="1">
    <citation type="submission" date="2020-05" db="EMBL/GenBank/DDBJ databases">
        <title>WGS assembly of Panicum virgatum.</title>
        <authorList>
            <person name="Lovell J.T."/>
            <person name="Jenkins J."/>
            <person name="Shu S."/>
            <person name="Juenger T.E."/>
            <person name="Schmutz J."/>
        </authorList>
    </citation>
    <scope>NUCLEOTIDE SEQUENCE</scope>
    <source>
        <strain evidence="2">AP13</strain>
    </source>
</reference>
<accession>A0A8T0S1L9</accession>
<proteinExistence type="predicted"/>
<dbReference type="Proteomes" id="UP000823388">
    <property type="component" value="Chromosome 5N"/>
</dbReference>